<evidence type="ECO:0000313" key="3">
    <source>
        <dbReference type="EMBL" id="RWQ91508.1"/>
    </source>
</evidence>
<dbReference type="VEuPathDB" id="FungiDB:C8Q69DRAFT_125111"/>
<dbReference type="InterPro" id="IPR015362">
    <property type="entry name" value="WIBG_mago-bd"/>
</dbReference>
<dbReference type="GO" id="GO:0005737">
    <property type="term" value="C:cytoplasm"/>
    <property type="evidence" value="ECO:0007669"/>
    <property type="project" value="TreeGrafter"/>
</dbReference>
<feature type="region of interest" description="Disordered" evidence="1">
    <location>
        <begin position="154"/>
        <end position="263"/>
    </location>
</feature>
<evidence type="ECO:0000256" key="1">
    <source>
        <dbReference type="SAM" id="MobiDB-lite"/>
    </source>
</evidence>
<organism evidence="3 4">
    <name type="scientific">Byssochlamys spectabilis</name>
    <name type="common">Paecilomyces variotii</name>
    <dbReference type="NCBI Taxonomy" id="264951"/>
    <lineage>
        <taxon>Eukaryota</taxon>
        <taxon>Fungi</taxon>
        <taxon>Dikarya</taxon>
        <taxon>Ascomycota</taxon>
        <taxon>Pezizomycotina</taxon>
        <taxon>Eurotiomycetes</taxon>
        <taxon>Eurotiomycetidae</taxon>
        <taxon>Eurotiales</taxon>
        <taxon>Thermoascaceae</taxon>
        <taxon>Paecilomyces</taxon>
    </lineage>
</organism>
<protein>
    <recommendedName>
        <fullName evidence="2">WIBG Mago-binding domain-containing protein</fullName>
    </recommendedName>
</protein>
<dbReference type="SUPFAM" id="SSF101931">
    <property type="entry name" value="Pym (Within the bgcn gene intron protein, WIBG), N-terminal domain"/>
    <property type="match status" value="1"/>
</dbReference>
<dbReference type="SMART" id="SM01273">
    <property type="entry name" value="Mago-bind"/>
    <property type="match status" value="1"/>
</dbReference>
<dbReference type="RefSeq" id="XP_028481153.1">
    <property type="nucleotide sequence ID" value="XM_028625253.1"/>
</dbReference>
<feature type="compositionally biased region" description="Basic and acidic residues" evidence="1">
    <location>
        <begin position="213"/>
        <end position="237"/>
    </location>
</feature>
<dbReference type="GO" id="GO:0035145">
    <property type="term" value="C:exon-exon junction complex"/>
    <property type="evidence" value="ECO:0007669"/>
    <property type="project" value="TreeGrafter"/>
</dbReference>
<feature type="compositionally biased region" description="Basic and acidic residues" evidence="1">
    <location>
        <begin position="246"/>
        <end position="263"/>
    </location>
</feature>
<dbReference type="InterPro" id="IPR036348">
    <property type="entry name" value="WIBG_N_sf"/>
</dbReference>
<accession>A0A443HI54</accession>
<sequence>MIGWLAAVTTGNLERPKSLKLSAFGRTGTTLGSFTFSLSLPSIIVSRYTCVSGRDTLATQKKSVWWPSNSPELPVTDYIGYAHCPETDQEMASPNPPAPTAAGITVDAVTGERVIPSSVRADGTKRREIRIRPGYRPPEDVELYKNRSAEAWKNRGKAGVPGAEGLGSSDKAAEKSTSAVSNKNAKKREAKKRAKAATGDAVPSDNAANGDQSKQEGQQHKAEEEPLDPEAEKEKKARALRKKLRQARDLRDKKDKGESLLPEQLEKVIKIQELIRQLNALGFDADGEKKLAAEGKEQV</sequence>
<dbReference type="GeneID" id="39594530"/>
<keyword evidence="4" id="KW-1185">Reference proteome</keyword>
<dbReference type="EMBL" id="RCNU01000019">
    <property type="protein sequence ID" value="RWQ91508.1"/>
    <property type="molecule type" value="Genomic_DNA"/>
</dbReference>
<dbReference type="Proteomes" id="UP000283841">
    <property type="component" value="Unassembled WGS sequence"/>
</dbReference>
<evidence type="ECO:0000313" key="4">
    <source>
        <dbReference type="Proteomes" id="UP000283841"/>
    </source>
</evidence>
<feature type="compositionally biased region" description="Basic residues" evidence="1">
    <location>
        <begin position="184"/>
        <end position="195"/>
    </location>
</feature>
<dbReference type="STRING" id="264951.A0A443HI54"/>
<comment type="caution">
    <text evidence="3">The sequence shown here is derived from an EMBL/GenBank/DDBJ whole genome shotgun (WGS) entry which is preliminary data.</text>
</comment>
<dbReference type="GO" id="GO:0003723">
    <property type="term" value="F:RNA binding"/>
    <property type="evidence" value="ECO:0007669"/>
    <property type="project" value="TreeGrafter"/>
</dbReference>
<evidence type="ECO:0000259" key="2">
    <source>
        <dbReference type="SMART" id="SM01273"/>
    </source>
</evidence>
<dbReference type="InterPro" id="IPR039333">
    <property type="entry name" value="PYM1"/>
</dbReference>
<dbReference type="GO" id="GO:1903259">
    <property type="term" value="P:exon-exon junction complex disassembly"/>
    <property type="evidence" value="ECO:0007669"/>
    <property type="project" value="InterPro"/>
</dbReference>
<reference evidence="3 4" key="1">
    <citation type="journal article" date="2018" name="Front. Microbiol.">
        <title>Genomic and genetic insights into a cosmopolitan fungus, Paecilomyces variotii (Eurotiales).</title>
        <authorList>
            <person name="Urquhart A.S."/>
            <person name="Mondo S.J."/>
            <person name="Makela M.R."/>
            <person name="Hane J.K."/>
            <person name="Wiebenga A."/>
            <person name="He G."/>
            <person name="Mihaltcheva S."/>
            <person name="Pangilinan J."/>
            <person name="Lipzen A."/>
            <person name="Barry K."/>
            <person name="de Vries R.P."/>
            <person name="Grigoriev I.V."/>
            <person name="Idnurm A."/>
        </authorList>
    </citation>
    <scope>NUCLEOTIDE SEQUENCE [LARGE SCALE GENOMIC DNA]</scope>
    <source>
        <strain evidence="3 4">CBS 101075</strain>
    </source>
</reference>
<dbReference type="PANTHER" id="PTHR22959">
    <property type="entry name" value="PYM PROTEIN"/>
    <property type="match status" value="1"/>
</dbReference>
<feature type="region of interest" description="Disordered" evidence="1">
    <location>
        <begin position="119"/>
        <end position="139"/>
    </location>
</feature>
<dbReference type="AlphaFoldDB" id="A0A443HI54"/>
<dbReference type="Pfam" id="PF09282">
    <property type="entry name" value="Mago-bind"/>
    <property type="match status" value="1"/>
</dbReference>
<proteinExistence type="predicted"/>
<gene>
    <name evidence="3" type="ORF">C8Q69DRAFT_125111</name>
</gene>
<dbReference type="PANTHER" id="PTHR22959:SF0">
    <property type="entry name" value="PARTNER OF Y14 AND MAGO"/>
    <property type="match status" value="1"/>
</dbReference>
<feature type="domain" description="WIBG Mago-binding" evidence="2">
    <location>
        <begin position="111"/>
        <end position="137"/>
    </location>
</feature>
<name>A0A443HI54_BYSSP</name>